<name>A0A1B4LP78_9BURK</name>
<dbReference type="AlphaFoldDB" id="A0A1B4LP78"/>
<dbReference type="Proteomes" id="UP000243680">
    <property type="component" value="Chromosome 2"/>
</dbReference>
<dbReference type="EMBL" id="CP013422">
    <property type="protein sequence ID" value="AOJ78974.1"/>
    <property type="molecule type" value="Genomic_DNA"/>
</dbReference>
<evidence type="ECO:0000313" key="2">
    <source>
        <dbReference type="Proteomes" id="UP000243680"/>
    </source>
</evidence>
<proteinExistence type="predicted"/>
<sequence>MTERDGGTCVPRRTARDTYVLPQSICMAAAQPLPVFNTRDDYLTSSRDGYVRTIARRDTPVADKQPRFIRACGCGADFSFVIRVFD</sequence>
<reference evidence="1 2" key="1">
    <citation type="submission" date="2015-12" db="EMBL/GenBank/DDBJ databases">
        <title>Diversity of Burkholderia near neighbor genomes.</title>
        <authorList>
            <person name="Sahl J."/>
            <person name="Wagner D."/>
            <person name="Keim P."/>
        </authorList>
    </citation>
    <scope>NUCLEOTIDE SEQUENCE [LARGE SCALE GENOMIC DNA]</scope>
    <source>
        <strain evidence="1 2">MSMB0783</strain>
    </source>
</reference>
<accession>A0A1B4LP78</accession>
<protein>
    <submittedName>
        <fullName evidence="1">Uncharacterized protein</fullName>
    </submittedName>
</protein>
<organism evidence="1 2">
    <name type="scientific">Burkholderia ubonensis</name>
    <dbReference type="NCBI Taxonomy" id="101571"/>
    <lineage>
        <taxon>Bacteria</taxon>
        <taxon>Pseudomonadati</taxon>
        <taxon>Pseudomonadota</taxon>
        <taxon>Betaproteobacteria</taxon>
        <taxon>Burkholderiales</taxon>
        <taxon>Burkholderiaceae</taxon>
        <taxon>Burkholderia</taxon>
        <taxon>Burkholderia cepacia complex</taxon>
    </lineage>
</organism>
<evidence type="ECO:0000313" key="1">
    <source>
        <dbReference type="EMBL" id="AOJ78974.1"/>
    </source>
</evidence>
<gene>
    <name evidence="1" type="ORF">WJ35_29140</name>
</gene>